<sequence length="49" mass="5528">MEAAGQQLFCKCNKSRAQNIFTYYITAQCELRPCGPTIQNSTNTKWGLV</sequence>
<organism evidence="1 2">
    <name type="scientific">Triticum urartu</name>
    <name type="common">Red wild einkorn</name>
    <name type="synonym">Crithodium urartu</name>
    <dbReference type="NCBI Taxonomy" id="4572"/>
    <lineage>
        <taxon>Eukaryota</taxon>
        <taxon>Viridiplantae</taxon>
        <taxon>Streptophyta</taxon>
        <taxon>Embryophyta</taxon>
        <taxon>Tracheophyta</taxon>
        <taxon>Spermatophyta</taxon>
        <taxon>Magnoliopsida</taxon>
        <taxon>Liliopsida</taxon>
        <taxon>Poales</taxon>
        <taxon>Poaceae</taxon>
        <taxon>BOP clade</taxon>
        <taxon>Pooideae</taxon>
        <taxon>Triticodae</taxon>
        <taxon>Triticeae</taxon>
        <taxon>Triticinae</taxon>
        <taxon>Triticum</taxon>
    </lineage>
</organism>
<dbReference type="Proteomes" id="UP000015106">
    <property type="component" value="Chromosome 5"/>
</dbReference>
<protein>
    <submittedName>
        <fullName evidence="1">Uncharacterized protein</fullName>
    </submittedName>
</protein>
<accession>A0A8R7UCH1</accession>
<evidence type="ECO:0000313" key="2">
    <source>
        <dbReference type="Proteomes" id="UP000015106"/>
    </source>
</evidence>
<dbReference type="Gramene" id="TuG1812G0500000989.01.T01">
    <property type="protein sequence ID" value="TuG1812G0500000989.01.T01.cds315060"/>
    <property type="gene ID" value="TuG1812G0500000989.01"/>
</dbReference>
<name>A0A8R7UCH1_TRIUA</name>
<reference evidence="2" key="1">
    <citation type="journal article" date="2013" name="Nature">
        <title>Draft genome of the wheat A-genome progenitor Triticum urartu.</title>
        <authorList>
            <person name="Ling H.Q."/>
            <person name="Zhao S."/>
            <person name="Liu D."/>
            <person name="Wang J."/>
            <person name="Sun H."/>
            <person name="Zhang C."/>
            <person name="Fan H."/>
            <person name="Li D."/>
            <person name="Dong L."/>
            <person name="Tao Y."/>
            <person name="Gao C."/>
            <person name="Wu H."/>
            <person name="Li Y."/>
            <person name="Cui Y."/>
            <person name="Guo X."/>
            <person name="Zheng S."/>
            <person name="Wang B."/>
            <person name="Yu K."/>
            <person name="Liang Q."/>
            <person name="Yang W."/>
            <person name="Lou X."/>
            <person name="Chen J."/>
            <person name="Feng M."/>
            <person name="Jian J."/>
            <person name="Zhang X."/>
            <person name="Luo G."/>
            <person name="Jiang Y."/>
            <person name="Liu J."/>
            <person name="Wang Z."/>
            <person name="Sha Y."/>
            <person name="Zhang B."/>
            <person name="Wu H."/>
            <person name="Tang D."/>
            <person name="Shen Q."/>
            <person name="Xue P."/>
            <person name="Zou S."/>
            <person name="Wang X."/>
            <person name="Liu X."/>
            <person name="Wang F."/>
            <person name="Yang Y."/>
            <person name="An X."/>
            <person name="Dong Z."/>
            <person name="Zhang K."/>
            <person name="Zhang X."/>
            <person name="Luo M.C."/>
            <person name="Dvorak J."/>
            <person name="Tong Y."/>
            <person name="Wang J."/>
            <person name="Yang H."/>
            <person name="Li Z."/>
            <person name="Wang D."/>
            <person name="Zhang A."/>
            <person name="Wang J."/>
        </authorList>
    </citation>
    <scope>NUCLEOTIDE SEQUENCE</scope>
    <source>
        <strain evidence="2">cv. G1812</strain>
    </source>
</reference>
<dbReference type="AlphaFoldDB" id="A0A8R7UCH1"/>
<evidence type="ECO:0000313" key="1">
    <source>
        <dbReference type="EnsemblPlants" id="TuG1812G0500000989.01.T01.cds315060"/>
    </source>
</evidence>
<reference evidence="1" key="3">
    <citation type="submission" date="2022-06" db="UniProtKB">
        <authorList>
            <consortium name="EnsemblPlants"/>
        </authorList>
    </citation>
    <scope>IDENTIFICATION</scope>
</reference>
<proteinExistence type="predicted"/>
<keyword evidence="2" id="KW-1185">Reference proteome</keyword>
<reference evidence="1" key="2">
    <citation type="submission" date="2018-03" db="EMBL/GenBank/DDBJ databases">
        <title>The Triticum urartu genome reveals the dynamic nature of wheat genome evolution.</title>
        <authorList>
            <person name="Ling H."/>
            <person name="Ma B."/>
            <person name="Shi X."/>
            <person name="Liu H."/>
            <person name="Dong L."/>
            <person name="Sun H."/>
            <person name="Cao Y."/>
            <person name="Gao Q."/>
            <person name="Zheng S."/>
            <person name="Li Y."/>
            <person name="Yu Y."/>
            <person name="Du H."/>
            <person name="Qi M."/>
            <person name="Li Y."/>
            <person name="Yu H."/>
            <person name="Cui Y."/>
            <person name="Wang N."/>
            <person name="Chen C."/>
            <person name="Wu H."/>
            <person name="Zhao Y."/>
            <person name="Zhang J."/>
            <person name="Li Y."/>
            <person name="Zhou W."/>
            <person name="Zhang B."/>
            <person name="Hu W."/>
            <person name="Eijk M."/>
            <person name="Tang J."/>
            <person name="Witsenboer H."/>
            <person name="Zhao S."/>
            <person name="Li Z."/>
            <person name="Zhang A."/>
            <person name="Wang D."/>
            <person name="Liang C."/>
        </authorList>
    </citation>
    <scope>NUCLEOTIDE SEQUENCE [LARGE SCALE GENOMIC DNA]</scope>
    <source>
        <strain evidence="1">cv. G1812</strain>
    </source>
</reference>
<dbReference type="EnsemblPlants" id="TuG1812G0500000989.01.T01">
    <property type="protein sequence ID" value="TuG1812G0500000989.01.T01.cds315060"/>
    <property type="gene ID" value="TuG1812G0500000989.01"/>
</dbReference>